<proteinExistence type="predicted"/>
<dbReference type="AlphaFoldDB" id="B0MWI4"/>
<evidence type="ECO:0000256" key="1">
    <source>
        <dbReference type="SAM" id="MobiDB-lite"/>
    </source>
</evidence>
<sequence>MKTVVEPEPVAAAEFFGDDLLRRGVGFEGCSERKGVEQDAGGIARDPKPGSGQPARDVFGEAGSQRQQTVFIADPDGERRDSYFSAEFHAVKIDGNGVKRKFPTGSFFERKTEEGAGNRK</sequence>
<keyword evidence="3" id="KW-1185">Reference proteome</keyword>
<dbReference type="HOGENOM" id="CLU_2044738_0_0_10"/>
<dbReference type="EMBL" id="ABFK02000019">
    <property type="protein sequence ID" value="EDS03285.1"/>
    <property type="molecule type" value="Genomic_DNA"/>
</dbReference>
<name>B0MWI4_9BACT</name>
<evidence type="ECO:0000313" key="3">
    <source>
        <dbReference type="Proteomes" id="UP000005819"/>
    </source>
</evidence>
<organism evidence="2 3">
    <name type="scientific">Alistipes putredinis DSM 17216</name>
    <dbReference type="NCBI Taxonomy" id="445970"/>
    <lineage>
        <taxon>Bacteria</taxon>
        <taxon>Pseudomonadati</taxon>
        <taxon>Bacteroidota</taxon>
        <taxon>Bacteroidia</taxon>
        <taxon>Bacteroidales</taxon>
        <taxon>Rikenellaceae</taxon>
        <taxon>Alistipes</taxon>
    </lineage>
</organism>
<protein>
    <submittedName>
        <fullName evidence="2">Uncharacterized protein</fullName>
    </submittedName>
</protein>
<dbReference type="Proteomes" id="UP000005819">
    <property type="component" value="Unassembled WGS sequence"/>
</dbReference>
<evidence type="ECO:0000313" key="2">
    <source>
        <dbReference type="EMBL" id="EDS03285.1"/>
    </source>
</evidence>
<reference evidence="2" key="1">
    <citation type="submission" date="2007-10" db="EMBL/GenBank/DDBJ databases">
        <authorList>
            <person name="Fulton L."/>
            <person name="Clifton S."/>
            <person name="Fulton B."/>
            <person name="Xu J."/>
            <person name="Minx P."/>
            <person name="Pepin K.H."/>
            <person name="Johnson M."/>
            <person name="Thiruvilangam P."/>
            <person name="Bhonagiri V."/>
            <person name="Nash W.E."/>
            <person name="Mardis E.R."/>
            <person name="Wilson R.K."/>
        </authorList>
    </citation>
    <scope>NUCLEOTIDE SEQUENCE [LARGE SCALE GENOMIC DNA]</scope>
    <source>
        <strain evidence="2">DSM 17216</strain>
    </source>
</reference>
<reference evidence="2" key="2">
    <citation type="submission" date="2013-09" db="EMBL/GenBank/DDBJ databases">
        <title>Draft genome sequence of Alistipes putredinis (DSM 17216).</title>
        <authorList>
            <person name="Sudarsanam P."/>
            <person name="Ley R."/>
            <person name="Guruge J."/>
            <person name="Turnbaugh P.J."/>
            <person name="Mahowald M."/>
            <person name="Liep D."/>
            <person name="Gordon J."/>
        </authorList>
    </citation>
    <scope>NUCLEOTIDE SEQUENCE</scope>
    <source>
        <strain evidence="2">DSM 17216</strain>
    </source>
</reference>
<feature type="region of interest" description="Disordered" evidence="1">
    <location>
        <begin position="33"/>
        <end position="68"/>
    </location>
</feature>
<accession>B0MWI4</accession>
<comment type="caution">
    <text evidence="2">The sequence shown here is derived from an EMBL/GenBank/DDBJ whole genome shotgun (WGS) entry which is preliminary data.</text>
</comment>
<gene>
    <name evidence="2" type="ORF">ALIPUT_01495</name>
</gene>